<organism evidence="1 2">
    <name type="scientific">Candidatus Kapaibacterium thiocyanatum</name>
    <dbReference type="NCBI Taxonomy" id="1895771"/>
    <lineage>
        <taxon>Bacteria</taxon>
        <taxon>Pseudomonadati</taxon>
        <taxon>Candidatus Kapaibacteriota</taxon>
        <taxon>Candidatus Kapaibacteriia</taxon>
        <taxon>Candidatus Kapaibacteriales</taxon>
        <taxon>Candidatus Kapaibacteriaceae</taxon>
        <taxon>Candidatus Kapaibacterium</taxon>
    </lineage>
</organism>
<dbReference type="Proteomes" id="UP000184233">
    <property type="component" value="Unassembled WGS sequence"/>
</dbReference>
<dbReference type="PANTHER" id="PTHR31270">
    <property type="entry name" value="GLUTAMINYL-PEPTIDE CYCLOTRANSFERASE"/>
    <property type="match status" value="1"/>
</dbReference>
<dbReference type="PANTHER" id="PTHR31270:SF1">
    <property type="entry name" value="GLUTAMINYL-PEPTIDE CYCLOTRANSFERASE"/>
    <property type="match status" value="1"/>
</dbReference>
<accession>A0A1M3L624</accession>
<dbReference type="GO" id="GO:0016603">
    <property type="term" value="F:glutaminyl-peptide cyclotransferase activity"/>
    <property type="evidence" value="ECO:0007669"/>
    <property type="project" value="InterPro"/>
</dbReference>
<dbReference type="Gene3D" id="2.130.10.10">
    <property type="entry name" value="YVTN repeat-like/Quinoprotein amine dehydrogenase"/>
    <property type="match status" value="1"/>
</dbReference>
<dbReference type="STRING" id="1895771.BGO89_03755"/>
<dbReference type="EMBL" id="MKVH01000003">
    <property type="protein sequence ID" value="OJX60959.1"/>
    <property type="molecule type" value="Genomic_DNA"/>
</dbReference>
<evidence type="ECO:0000313" key="2">
    <source>
        <dbReference type="Proteomes" id="UP000184233"/>
    </source>
</evidence>
<keyword evidence="1" id="KW-0808">Transferase</keyword>
<dbReference type="InterPro" id="IPR015943">
    <property type="entry name" value="WD40/YVTN_repeat-like_dom_sf"/>
</dbReference>
<gene>
    <name evidence="1" type="ORF">BGO89_03755</name>
</gene>
<dbReference type="AlphaFoldDB" id="A0A1M3L624"/>
<dbReference type="InterPro" id="IPR007788">
    <property type="entry name" value="QCT"/>
</dbReference>
<name>A0A1M3L624_9BACT</name>
<protein>
    <submittedName>
        <fullName evidence="1">Glutamine cyclotransferase</fullName>
    </submittedName>
</protein>
<sequence>MVRTLPHDRKAFTQGLVVYKGGMFLESTGQNGQSSIRHVRMTDGAVQRIERLESIYFGEGATVLGGKAYMLTWLNQMGFIYDAATLKKEGTFRYSGEGWGITNDGTNLIMSNGTNMLTVLDPSSFQVVRTVSVTLNGSPISNLNELEWIDGEVWANVWQTDRIVRIDPASGEVRGVVDLAGLLPAAERTADVDVLNGIAYDGASKALYVTGKNWPHVYEIMVQ</sequence>
<proteinExistence type="predicted"/>
<comment type="caution">
    <text evidence="1">The sequence shown here is derived from an EMBL/GenBank/DDBJ whole genome shotgun (WGS) entry which is preliminary data.</text>
</comment>
<dbReference type="SUPFAM" id="SSF63825">
    <property type="entry name" value="YWTD domain"/>
    <property type="match status" value="1"/>
</dbReference>
<dbReference type="Pfam" id="PF05096">
    <property type="entry name" value="Glu_cyclase_2"/>
    <property type="match status" value="1"/>
</dbReference>
<reference evidence="1 2" key="1">
    <citation type="submission" date="2016-09" db="EMBL/GenBank/DDBJ databases">
        <title>Genome-resolved meta-omics ties microbial dynamics to process performance in biotechnology for thiocyanate degradation.</title>
        <authorList>
            <person name="Kantor R.S."/>
            <person name="Huddy R.J."/>
            <person name="Iyer R."/>
            <person name="Thomas B.C."/>
            <person name="Brown C.T."/>
            <person name="Anantharaman K."/>
            <person name="Tringe S."/>
            <person name="Hettich R.L."/>
            <person name="Harrison S.T."/>
            <person name="Banfield J.F."/>
        </authorList>
    </citation>
    <scope>NUCLEOTIDE SEQUENCE [LARGE SCALE GENOMIC DNA]</scope>
    <source>
        <strain evidence="1">59-99</strain>
    </source>
</reference>
<evidence type="ECO:0000313" key="1">
    <source>
        <dbReference type="EMBL" id="OJX60959.1"/>
    </source>
</evidence>